<protein>
    <submittedName>
        <fullName evidence="1">Uncharacterized protein</fullName>
    </submittedName>
</protein>
<sequence>MSKNIIWELREQWSDSVVSLMEHQHNQTLFFDACHQSSYTKFCAHCLLGVAESGV</sequence>
<proteinExistence type="predicted"/>
<dbReference type="EMBL" id="JAATLJ010000004">
    <property type="protein sequence ID" value="NIZ41534.1"/>
    <property type="molecule type" value="Genomic_DNA"/>
</dbReference>
<name>A0A968KSA8_9SPIO</name>
<dbReference type="Proteomes" id="UP000711995">
    <property type="component" value="Unassembled WGS sequence"/>
</dbReference>
<gene>
    <name evidence="1" type="ORF">HCT14_08430</name>
</gene>
<evidence type="ECO:0000313" key="1">
    <source>
        <dbReference type="EMBL" id="NIZ41534.1"/>
    </source>
</evidence>
<organism evidence="1 2">
    <name type="scientific">Entomospira entomophila</name>
    <dbReference type="NCBI Taxonomy" id="2719988"/>
    <lineage>
        <taxon>Bacteria</taxon>
        <taxon>Pseudomonadati</taxon>
        <taxon>Spirochaetota</taxon>
        <taxon>Spirochaetia</taxon>
        <taxon>Spirochaetales</taxon>
        <taxon>Spirochaetaceae</taxon>
        <taxon>Entomospira</taxon>
    </lineage>
</organism>
<comment type="caution">
    <text evidence="1">The sequence shown here is derived from an EMBL/GenBank/DDBJ whole genome shotgun (WGS) entry which is preliminary data.</text>
</comment>
<dbReference type="AlphaFoldDB" id="A0A968KSA8"/>
<evidence type="ECO:0000313" key="2">
    <source>
        <dbReference type="Proteomes" id="UP000711995"/>
    </source>
</evidence>
<accession>A0A968KSA8</accession>
<keyword evidence="2" id="KW-1185">Reference proteome</keyword>
<dbReference type="RefSeq" id="WP_167701156.1">
    <property type="nucleotide sequence ID" value="NZ_CP118177.1"/>
</dbReference>
<reference evidence="1 2" key="1">
    <citation type="submission" date="2020-03" db="EMBL/GenBank/DDBJ databases">
        <title>Spirochaetal bacteria isolated from arthropods constitute a novel genus Entomospira genus novum within the order Spirochaetales.</title>
        <authorList>
            <person name="Grana-Miraglia L."/>
            <person name="Sikutova S."/>
            <person name="Fingerle V."/>
            <person name="Sing A."/>
            <person name="Castillo-Ramirez S."/>
            <person name="Margos G."/>
            <person name="Rudolf I."/>
        </authorList>
    </citation>
    <scope>NUCLEOTIDE SEQUENCE [LARGE SCALE GENOMIC DNA]</scope>
    <source>
        <strain evidence="1 2">BR193</strain>
    </source>
</reference>